<accession>A0AB38ZKB2</accession>
<name>A0AB38ZKB2_9VIRU</name>
<protein>
    <submittedName>
        <fullName evidence="2">Structural polyprotein</fullName>
    </submittedName>
</protein>
<feature type="compositionally biased region" description="Basic and acidic residues" evidence="1">
    <location>
        <begin position="665"/>
        <end position="683"/>
    </location>
</feature>
<reference evidence="2" key="1">
    <citation type="journal article" date="2024" name="NPJ Biofilms Microbiomes">
        <title>Decoding the RNA viromes in shrew lungs along the eastern coast of China.</title>
        <authorList>
            <person name="Zhang J.T."/>
            <person name="Hu Z.Y."/>
            <person name="Tang F."/>
            <person name="Liu Y.T."/>
            <person name="Tan W.L."/>
            <person name="Ma X.F."/>
            <person name="Zhang Y.F."/>
            <person name="Si G.Q."/>
            <person name="Zhang L."/>
            <person name="Zhang M.Q."/>
            <person name="Peng C."/>
            <person name="Fu B.K."/>
            <person name="Fang L.Q."/>
            <person name="Zhang X.A."/>
            <person name="Liu W."/>
        </authorList>
    </citation>
    <scope>NUCLEOTIDE SEQUENCE</scope>
    <source>
        <strain evidence="2">Picorna_10</strain>
    </source>
</reference>
<organism evidence="2">
    <name type="scientific">Suncus murinus picorna-like virus 3</name>
    <dbReference type="NCBI Taxonomy" id="3139573"/>
    <lineage>
        <taxon>Viruses</taxon>
        <taxon>Riboviria</taxon>
        <taxon>Orthornavirae</taxon>
        <taxon>Pisuviricota</taxon>
        <taxon>Pisoniviricetes</taxon>
        <taxon>Picornavirales</taxon>
    </lineage>
</organism>
<dbReference type="EMBL" id="PP272756">
    <property type="protein sequence ID" value="WZI33511.1"/>
    <property type="molecule type" value="Genomic_RNA"/>
</dbReference>
<feature type="compositionally biased region" description="Basic and acidic residues" evidence="1">
    <location>
        <begin position="644"/>
        <end position="654"/>
    </location>
</feature>
<proteinExistence type="predicted"/>
<evidence type="ECO:0000313" key="2">
    <source>
        <dbReference type="EMBL" id="WZI33511.1"/>
    </source>
</evidence>
<feature type="region of interest" description="Disordered" evidence="1">
    <location>
        <begin position="631"/>
        <end position="701"/>
    </location>
</feature>
<sequence length="701" mass="78710">MPQVVKTTGLMQVVGGAERPSVPDVPVQQGVPVDFSAFKDVEVRVGDLTAANRMIRISMRQIMASFAFMTRLRYSAAFMVVKFIFRWARSRTDVGFCHIGISRFAAYEAVITTFERECVIIFPMVAPMGILDHELASVDVQMFRYVTHAIGQFSSPAINLAVTMAMEVFHPYSYDTELHQPRLQTGQPVNIAGLRLFGTEMDGTLPQLPNVSMELDELGLDVHKFTTFADVLAVPRHLFFRLRPAADWTTAYLPLITDNFAWYTKLFIGVQVTVRVTFRLISSPFQTLIGRVYRDDHGPTTNATPFTVVNLTQGDSFTLHLEPHSLTMRGFSLRPGWVRPKQVEAVYLNYRTSAFDVSEDFYLHAVVTMADQVARIPALMHTPALMDGITLQSGASLFPRQLYPFGRKATTMSLAEYVGIPGHRRTLNTSGSSTGEIHMVDPIVWYSRYPALQRMNTPLYAIWQRFLFARGDIRLSVYTNQENTIMMSFAARGEEAHWNSTWSGMHLVRGRFASIAVPWMSGGDIVLPVVVPAVRLSVHTYMSQFISGCPNFEFYTLLSDFHLEHEEMSSVAAYQPVALMVRGRILPYGVTMSQDSSNASGEVEEPKEADENEADKYSGSLSVYKCQLRMAQEQRKVTPPPSREGSDVQSERAHTQQIQRVQGVDSKHNTPPEMPVSKRDSFLRRLSLGSGDVGKGHERPS</sequence>
<evidence type="ECO:0000256" key="1">
    <source>
        <dbReference type="SAM" id="MobiDB-lite"/>
    </source>
</evidence>
<feature type="region of interest" description="Disordered" evidence="1">
    <location>
        <begin position="593"/>
        <end position="616"/>
    </location>
</feature>
<reference evidence="2" key="2">
    <citation type="submission" date="2024-01" db="EMBL/GenBank/DDBJ databases">
        <authorList>
            <person name="Zhang X.-A."/>
            <person name="Zhang J.-T."/>
            <person name="Hu Z.-Y."/>
            <person name="Liu W."/>
        </authorList>
    </citation>
    <scope>NUCLEOTIDE SEQUENCE</scope>
    <source>
        <strain evidence="2">Picorna_10</strain>
    </source>
</reference>
<feature type="compositionally biased region" description="Acidic residues" evidence="1">
    <location>
        <begin position="602"/>
        <end position="613"/>
    </location>
</feature>